<keyword evidence="7" id="KW-0378">Hydrolase</keyword>
<dbReference type="InterPro" id="IPR022764">
    <property type="entry name" value="Peptidase_S54_rhomboid_dom"/>
</dbReference>
<reference evidence="7 8" key="1">
    <citation type="submission" date="2022-01" db="EMBL/GenBank/DDBJ databases">
        <title>Whole genome-based taxonomy of the Shewanellaceae.</title>
        <authorList>
            <person name="Martin-Rodriguez A.J."/>
        </authorList>
    </citation>
    <scope>NUCLEOTIDE SEQUENCE [LARGE SCALE GENOMIC DNA]</scope>
    <source>
        <strain evidence="7 8">JCM 17801</strain>
    </source>
</reference>
<dbReference type="InterPro" id="IPR035952">
    <property type="entry name" value="Rhomboid-like_sf"/>
</dbReference>
<evidence type="ECO:0000313" key="7">
    <source>
        <dbReference type="EMBL" id="MCL1116131.1"/>
    </source>
</evidence>
<evidence type="ECO:0000256" key="3">
    <source>
        <dbReference type="ARBA" id="ARBA00022989"/>
    </source>
</evidence>
<evidence type="ECO:0000256" key="2">
    <source>
        <dbReference type="ARBA" id="ARBA00022692"/>
    </source>
</evidence>
<organism evidence="7 8">
    <name type="scientific">Shewanella aestuarii</name>
    <dbReference type="NCBI Taxonomy" id="1028752"/>
    <lineage>
        <taxon>Bacteria</taxon>
        <taxon>Pseudomonadati</taxon>
        <taxon>Pseudomonadota</taxon>
        <taxon>Gammaproteobacteria</taxon>
        <taxon>Alteromonadales</taxon>
        <taxon>Shewanellaceae</taxon>
        <taxon>Shewanella</taxon>
    </lineage>
</organism>
<dbReference type="PANTHER" id="PTHR43731">
    <property type="entry name" value="RHOMBOID PROTEASE"/>
    <property type="match status" value="1"/>
</dbReference>
<feature type="transmembrane region" description="Helical" evidence="5">
    <location>
        <begin position="66"/>
        <end position="85"/>
    </location>
</feature>
<feature type="domain" description="Peptidase S54 rhomboid" evidence="6">
    <location>
        <begin position="23"/>
        <end position="166"/>
    </location>
</feature>
<dbReference type="SUPFAM" id="SSF144091">
    <property type="entry name" value="Rhomboid-like"/>
    <property type="match status" value="1"/>
</dbReference>
<proteinExistence type="predicted"/>
<dbReference type="Proteomes" id="UP001203212">
    <property type="component" value="Unassembled WGS sequence"/>
</dbReference>
<keyword evidence="8" id="KW-1185">Reference proteome</keyword>
<comment type="subcellular location">
    <subcellularLocation>
        <location evidence="1">Membrane</location>
        <topology evidence="1">Multi-pass membrane protein</topology>
    </subcellularLocation>
</comment>
<evidence type="ECO:0000313" key="8">
    <source>
        <dbReference type="Proteomes" id="UP001203212"/>
    </source>
</evidence>
<feature type="transmembrane region" description="Helical" evidence="5">
    <location>
        <begin position="91"/>
        <end position="108"/>
    </location>
</feature>
<dbReference type="NCBIfam" id="TIGR03902">
    <property type="entry name" value="rhom_GG_sort"/>
    <property type="match status" value="1"/>
</dbReference>
<name>A0ABT0KYR2_9GAMM</name>
<dbReference type="EMBL" id="JAKILK010000001">
    <property type="protein sequence ID" value="MCL1116131.1"/>
    <property type="molecule type" value="Genomic_DNA"/>
</dbReference>
<evidence type="ECO:0000256" key="4">
    <source>
        <dbReference type="ARBA" id="ARBA00023136"/>
    </source>
</evidence>
<dbReference type="GO" id="GO:0016787">
    <property type="term" value="F:hydrolase activity"/>
    <property type="evidence" value="ECO:0007669"/>
    <property type="project" value="UniProtKB-KW"/>
</dbReference>
<dbReference type="Pfam" id="PF01694">
    <property type="entry name" value="Rhomboid"/>
    <property type="match status" value="1"/>
</dbReference>
<keyword evidence="3 5" id="KW-1133">Transmembrane helix</keyword>
<feature type="transmembrane region" description="Helical" evidence="5">
    <location>
        <begin position="37"/>
        <end position="54"/>
    </location>
</feature>
<gene>
    <name evidence="7" type="primary">rrtA</name>
    <name evidence="7" type="ORF">L2689_02600</name>
</gene>
<protein>
    <submittedName>
        <fullName evidence="7">Rhombosortase</fullName>
        <ecNumber evidence="7">3.4.21.-</ecNumber>
    </submittedName>
</protein>
<dbReference type="PANTHER" id="PTHR43731:SF16">
    <property type="entry name" value="RHOMBOSORTASE"/>
    <property type="match status" value="1"/>
</dbReference>
<sequence>MTSPMIIDTYSIFKFEHDAITNGQVWRIFTGNFLHTNAWHLTMNLAGLWVIVLLHELHYKRHTPKLALLFISLCIFEGVGLYIFYPELKSYVGLSGVLHGLFTFGAIMDIRKGLFSGYLLLLGVIAKVAYEQYFGASNGMTELINARVATESHLVGVIAGLICALFWSFVAYRFRYRK</sequence>
<evidence type="ECO:0000259" key="6">
    <source>
        <dbReference type="Pfam" id="PF01694"/>
    </source>
</evidence>
<dbReference type="Gene3D" id="1.20.1540.10">
    <property type="entry name" value="Rhomboid-like"/>
    <property type="match status" value="1"/>
</dbReference>
<keyword evidence="2 5" id="KW-0812">Transmembrane</keyword>
<dbReference type="InterPro" id="IPR050925">
    <property type="entry name" value="Rhomboid_protease_S54"/>
</dbReference>
<feature type="transmembrane region" description="Helical" evidence="5">
    <location>
        <begin position="115"/>
        <end position="133"/>
    </location>
</feature>
<accession>A0ABT0KYR2</accession>
<dbReference type="InterPro" id="IPR023826">
    <property type="entry name" value="Rhom-like_SP_proteobac"/>
</dbReference>
<dbReference type="EC" id="3.4.21.-" evidence="7"/>
<comment type="caution">
    <text evidence="7">The sequence shown here is derived from an EMBL/GenBank/DDBJ whole genome shotgun (WGS) entry which is preliminary data.</text>
</comment>
<evidence type="ECO:0000256" key="1">
    <source>
        <dbReference type="ARBA" id="ARBA00004141"/>
    </source>
</evidence>
<keyword evidence="4 5" id="KW-0472">Membrane</keyword>
<feature type="transmembrane region" description="Helical" evidence="5">
    <location>
        <begin position="153"/>
        <end position="172"/>
    </location>
</feature>
<evidence type="ECO:0000256" key="5">
    <source>
        <dbReference type="SAM" id="Phobius"/>
    </source>
</evidence>